<accession>A0A370UZR3</accession>
<dbReference type="AlphaFoldDB" id="A0A370UZR3"/>
<evidence type="ECO:0000313" key="2">
    <source>
        <dbReference type="EMBL" id="RDR20227.1"/>
    </source>
</evidence>
<sequence>MAQQSLNAAKVAIKDARQAFGQFQQNMLDKPLQTSRMLMEMKDGKPVKCYALPNA</sequence>
<reference evidence="1" key="2">
    <citation type="submission" date="2022-07" db="EMBL/GenBank/DDBJ databases">
        <title>Diversity of ethanolamine utilization by human commensal Escherichia coli.</title>
        <authorList>
            <person name="Jubelin G."/>
        </authorList>
    </citation>
    <scope>NUCLEOTIDE SEQUENCE</scope>
    <source>
        <strain evidence="1">S1</strain>
    </source>
</reference>
<evidence type="ECO:0000313" key="1">
    <source>
        <dbReference type="EMBL" id="MCR6676367.1"/>
    </source>
</evidence>
<dbReference type="EMBL" id="QONO01000297">
    <property type="protein sequence ID" value="RDR20227.1"/>
    <property type="molecule type" value="Genomic_DNA"/>
</dbReference>
<name>A0A370UZR3_9ESCH</name>
<dbReference type="Proteomes" id="UP001206878">
    <property type="component" value="Unassembled WGS sequence"/>
</dbReference>
<comment type="caution">
    <text evidence="2">The sequence shown here is derived from an EMBL/GenBank/DDBJ whole genome shotgun (WGS) entry which is preliminary data.</text>
</comment>
<proteinExistence type="predicted"/>
<protein>
    <submittedName>
        <fullName evidence="2">Uncharacterized protein</fullName>
    </submittedName>
</protein>
<dbReference type="Proteomes" id="UP000254454">
    <property type="component" value="Unassembled WGS sequence"/>
</dbReference>
<dbReference type="EMBL" id="JANPXH010000011">
    <property type="protein sequence ID" value="MCR6676367.1"/>
    <property type="molecule type" value="Genomic_DNA"/>
</dbReference>
<reference evidence="2 3" key="1">
    <citation type="submission" date="2018-06" db="EMBL/GenBank/DDBJ databases">
        <title>Recombination Drives Gene Content and Phenotype Evolution in Wild Type E. coli Strains.</title>
        <authorList>
            <person name="Field C.M."/>
            <person name="Silander O.K."/>
            <person name="Van Nimwegen E."/>
        </authorList>
    </citation>
    <scope>NUCLEOTIDE SEQUENCE [LARGE SCALE GENOMIC DNA]</scope>
    <source>
        <strain evidence="2 3">SC344</strain>
    </source>
</reference>
<evidence type="ECO:0000313" key="3">
    <source>
        <dbReference type="Proteomes" id="UP000254454"/>
    </source>
</evidence>
<dbReference type="GeneID" id="86945246"/>
<organism evidence="2 3">
    <name type="scientific">Escherichia marmotae</name>
    <dbReference type="NCBI Taxonomy" id="1499973"/>
    <lineage>
        <taxon>Bacteria</taxon>
        <taxon>Pseudomonadati</taxon>
        <taxon>Pseudomonadota</taxon>
        <taxon>Gammaproteobacteria</taxon>
        <taxon>Enterobacterales</taxon>
        <taxon>Enterobacteriaceae</taxon>
        <taxon>Escherichia</taxon>
    </lineage>
</organism>
<gene>
    <name evidence="2" type="ORF">C4A13_00250</name>
    <name evidence="1" type="ORF">NVV43_12180</name>
</gene>
<dbReference type="RefSeq" id="WP_010377087.1">
    <property type="nucleotide sequence ID" value="NZ_CACSXJ020000033.1"/>
</dbReference>